<proteinExistence type="inferred from homology"/>
<evidence type="ECO:0000256" key="1">
    <source>
        <dbReference type="ARBA" id="ARBA00001947"/>
    </source>
</evidence>
<keyword evidence="6" id="KW-0862">Zinc</keyword>
<comment type="cofactor">
    <cofactor evidence="1">
        <name>Zn(2+)</name>
        <dbReference type="ChEBI" id="CHEBI:29105"/>
    </cofactor>
</comment>
<dbReference type="PANTHER" id="PTHR11409:SF43">
    <property type="entry name" value="ADENOSINE DEAMINASE"/>
    <property type="match status" value="1"/>
</dbReference>
<evidence type="ECO:0000256" key="2">
    <source>
        <dbReference type="ARBA" id="ARBA00006676"/>
    </source>
</evidence>
<dbReference type="GO" id="GO:0005829">
    <property type="term" value="C:cytosol"/>
    <property type="evidence" value="ECO:0007669"/>
    <property type="project" value="TreeGrafter"/>
</dbReference>
<dbReference type="CDD" id="cd01320">
    <property type="entry name" value="ADA"/>
    <property type="match status" value="1"/>
</dbReference>
<protein>
    <recommendedName>
        <fullName evidence="3">adenosine deaminase</fullName>
        <ecNumber evidence="3">3.5.4.4</ecNumber>
    </recommendedName>
</protein>
<dbReference type="GO" id="GO:0046872">
    <property type="term" value="F:metal ion binding"/>
    <property type="evidence" value="ECO:0007669"/>
    <property type="project" value="UniProtKB-KW"/>
</dbReference>
<comment type="similarity">
    <text evidence="2">Belongs to the metallo-dependent hydrolases superfamily. Adenosine and AMP deaminases family.</text>
</comment>
<name>A0A7V2B1Q1_RHOMR</name>
<comment type="caution">
    <text evidence="8">The sequence shown here is derived from an EMBL/GenBank/DDBJ whole genome shotgun (WGS) entry which is preliminary data.</text>
</comment>
<dbReference type="GO" id="GO:0043103">
    <property type="term" value="P:hypoxanthine salvage"/>
    <property type="evidence" value="ECO:0007669"/>
    <property type="project" value="TreeGrafter"/>
</dbReference>
<evidence type="ECO:0000256" key="5">
    <source>
        <dbReference type="ARBA" id="ARBA00022801"/>
    </source>
</evidence>
<dbReference type="SUPFAM" id="SSF51556">
    <property type="entry name" value="Metallo-dependent hydrolases"/>
    <property type="match status" value="1"/>
</dbReference>
<evidence type="ECO:0000256" key="6">
    <source>
        <dbReference type="ARBA" id="ARBA00022833"/>
    </source>
</evidence>
<organism evidence="8">
    <name type="scientific">Rhodothermus marinus</name>
    <name type="common">Rhodothermus obamensis</name>
    <dbReference type="NCBI Taxonomy" id="29549"/>
    <lineage>
        <taxon>Bacteria</taxon>
        <taxon>Pseudomonadati</taxon>
        <taxon>Rhodothermota</taxon>
        <taxon>Rhodothermia</taxon>
        <taxon>Rhodothermales</taxon>
        <taxon>Rhodothermaceae</taxon>
        <taxon>Rhodothermus</taxon>
    </lineage>
</organism>
<evidence type="ECO:0000313" key="8">
    <source>
        <dbReference type="EMBL" id="HER96660.1"/>
    </source>
</evidence>
<dbReference type="InterPro" id="IPR001365">
    <property type="entry name" value="A_deaminase_dom"/>
</dbReference>
<dbReference type="InterPro" id="IPR006330">
    <property type="entry name" value="Ado/ade_deaminase"/>
</dbReference>
<gene>
    <name evidence="8" type="primary">add</name>
    <name evidence="8" type="ORF">ENO59_09115</name>
</gene>
<dbReference type="AlphaFoldDB" id="A0A7V2B1Q1"/>
<feature type="domain" description="Adenosine deaminase" evidence="7">
    <location>
        <begin position="16"/>
        <end position="342"/>
    </location>
</feature>
<dbReference type="EC" id="3.5.4.4" evidence="3"/>
<dbReference type="GO" id="GO:0004000">
    <property type="term" value="F:adenosine deaminase activity"/>
    <property type="evidence" value="ECO:0007669"/>
    <property type="project" value="UniProtKB-ARBA"/>
</dbReference>
<dbReference type="NCBIfam" id="TIGR01430">
    <property type="entry name" value="aden_deam"/>
    <property type="match status" value="1"/>
</dbReference>
<keyword evidence="5 8" id="KW-0378">Hydrolase</keyword>
<dbReference type="Pfam" id="PF00962">
    <property type="entry name" value="A_deaminase"/>
    <property type="match status" value="1"/>
</dbReference>
<dbReference type="GO" id="GO:0006154">
    <property type="term" value="P:adenosine catabolic process"/>
    <property type="evidence" value="ECO:0007669"/>
    <property type="project" value="TreeGrafter"/>
</dbReference>
<dbReference type="GO" id="GO:0046103">
    <property type="term" value="P:inosine biosynthetic process"/>
    <property type="evidence" value="ECO:0007669"/>
    <property type="project" value="TreeGrafter"/>
</dbReference>
<evidence type="ECO:0000256" key="4">
    <source>
        <dbReference type="ARBA" id="ARBA00022723"/>
    </source>
</evidence>
<dbReference type="InterPro" id="IPR032466">
    <property type="entry name" value="Metal_Hydrolase"/>
</dbReference>
<evidence type="ECO:0000259" key="7">
    <source>
        <dbReference type="Pfam" id="PF00962"/>
    </source>
</evidence>
<dbReference type="EMBL" id="DSGB01000006">
    <property type="protein sequence ID" value="HER96660.1"/>
    <property type="molecule type" value="Genomic_DNA"/>
</dbReference>
<accession>A0A7V2B1Q1</accession>
<reference evidence="8" key="1">
    <citation type="journal article" date="2020" name="mSystems">
        <title>Genome- and Community-Level Interaction Insights into Carbon Utilization and Element Cycling Functions of Hydrothermarchaeota in Hydrothermal Sediment.</title>
        <authorList>
            <person name="Zhou Z."/>
            <person name="Liu Y."/>
            <person name="Xu W."/>
            <person name="Pan J."/>
            <person name="Luo Z.H."/>
            <person name="Li M."/>
        </authorList>
    </citation>
    <scope>NUCLEOTIDE SEQUENCE [LARGE SCALE GENOMIC DNA]</scope>
    <source>
        <strain evidence="8">SpSt-143</strain>
    </source>
</reference>
<sequence length="359" mass="40522">MQTFALLSKTALQAWPKAELHCHLDGSLRLETLLDLARQQGKTALLPADSLEGLAEILQQVDTSASLEAYLQWFRYTVPLMQTREALRRIAYELAEDAARENVCYLEVRYAPVLHTEEGLTLEQVNEAVLDGLRAAERDFGLRIGLILCGLRHLPETFSLRTAELAVAYRKRGVVAFDLAGGEAGHPPKHHLHAFYYARNHLLNLTVHAGESWGPDSIHQALFYCGAHRIGHGVTLYQDPDLLQYVLDHQIPLEICPTSNVQTKAVADYATHPLRYYVEHSLAVTINTDNRLFSRTTMTEELWRAHTACGLSVQQLREVVLNGFRHAFLHWDEKQDLLRNVEASLKQLTADPTQPSLTH</sequence>
<evidence type="ECO:0000256" key="3">
    <source>
        <dbReference type="ARBA" id="ARBA00012784"/>
    </source>
</evidence>
<dbReference type="Gene3D" id="3.20.20.140">
    <property type="entry name" value="Metal-dependent hydrolases"/>
    <property type="match status" value="1"/>
</dbReference>
<dbReference type="PANTHER" id="PTHR11409">
    <property type="entry name" value="ADENOSINE DEAMINASE"/>
    <property type="match status" value="1"/>
</dbReference>
<keyword evidence="4" id="KW-0479">Metal-binding</keyword>